<evidence type="ECO:0000313" key="2">
    <source>
        <dbReference type="EMBL" id="GBP14799.1"/>
    </source>
</evidence>
<dbReference type="EMBL" id="BGZK01000067">
    <property type="protein sequence ID" value="GBP14799.1"/>
    <property type="molecule type" value="Genomic_DNA"/>
</dbReference>
<gene>
    <name evidence="2" type="ORF">EVAR_75394_1</name>
</gene>
<dbReference type="AlphaFoldDB" id="A0A4C1TJS2"/>
<sequence length="88" mass="9971">MARRRRTPKPRFTCPATSLPPTRQLNTTSKRSSADVSKRRADFKNVPVYTPLNLLALDLEIVFSEEDTINIREIALTSGSDPTRRAEQ</sequence>
<accession>A0A4C1TJS2</accession>
<feature type="region of interest" description="Disordered" evidence="1">
    <location>
        <begin position="1"/>
        <end position="39"/>
    </location>
</feature>
<organism evidence="2 3">
    <name type="scientific">Eumeta variegata</name>
    <name type="common">Bagworm moth</name>
    <name type="synonym">Eumeta japonica</name>
    <dbReference type="NCBI Taxonomy" id="151549"/>
    <lineage>
        <taxon>Eukaryota</taxon>
        <taxon>Metazoa</taxon>
        <taxon>Ecdysozoa</taxon>
        <taxon>Arthropoda</taxon>
        <taxon>Hexapoda</taxon>
        <taxon>Insecta</taxon>
        <taxon>Pterygota</taxon>
        <taxon>Neoptera</taxon>
        <taxon>Endopterygota</taxon>
        <taxon>Lepidoptera</taxon>
        <taxon>Glossata</taxon>
        <taxon>Ditrysia</taxon>
        <taxon>Tineoidea</taxon>
        <taxon>Psychidae</taxon>
        <taxon>Oiketicinae</taxon>
        <taxon>Eumeta</taxon>
    </lineage>
</organism>
<dbReference type="Proteomes" id="UP000299102">
    <property type="component" value="Unassembled WGS sequence"/>
</dbReference>
<evidence type="ECO:0000256" key="1">
    <source>
        <dbReference type="SAM" id="MobiDB-lite"/>
    </source>
</evidence>
<proteinExistence type="predicted"/>
<evidence type="ECO:0000313" key="3">
    <source>
        <dbReference type="Proteomes" id="UP000299102"/>
    </source>
</evidence>
<reference evidence="2 3" key="1">
    <citation type="journal article" date="2019" name="Commun. Biol.">
        <title>The bagworm genome reveals a unique fibroin gene that provides high tensile strength.</title>
        <authorList>
            <person name="Kono N."/>
            <person name="Nakamura H."/>
            <person name="Ohtoshi R."/>
            <person name="Tomita M."/>
            <person name="Numata K."/>
            <person name="Arakawa K."/>
        </authorList>
    </citation>
    <scope>NUCLEOTIDE SEQUENCE [LARGE SCALE GENOMIC DNA]</scope>
</reference>
<keyword evidence="3" id="KW-1185">Reference proteome</keyword>
<name>A0A4C1TJS2_EUMVA</name>
<feature type="compositionally biased region" description="Polar residues" evidence="1">
    <location>
        <begin position="15"/>
        <end position="31"/>
    </location>
</feature>
<comment type="caution">
    <text evidence="2">The sequence shown here is derived from an EMBL/GenBank/DDBJ whole genome shotgun (WGS) entry which is preliminary data.</text>
</comment>
<protein>
    <submittedName>
        <fullName evidence="2">Uncharacterized protein</fullName>
    </submittedName>
</protein>